<dbReference type="AlphaFoldDB" id="A0A067R9W4"/>
<feature type="chain" id="PRO_5001644878" description="Secreted protein" evidence="1">
    <location>
        <begin position="20"/>
        <end position="71"/>
    </location>
</feature>
<evidence type="ECO:0000313" key="3">
    <source>
        <dbReference type="Proteomes" id="UP000027135"/>
    </source>
</evidence>
<organism evidence="2 3">
    <name type="scientific">Zootermopsis nevadensis</name>
    <name type="common">Dampwood termite</name>
    <dbReference type="NCBI Taxonomy" id="136037"/>
    <lineage>
        <taxon>Eukaryota</taxon>
        <taxon>Metazoa</taxon>
        <taxon>Ecdysozoa</taxon>
        <taxon>Arthropoda</taxon>
        <taxon>Hexapoda</taxon>
        <taxon>Insecta</taxon>
        <taxon>Pterygota</taxon>
        <taxon>Neoptera</taxon>
        <taxon>Polyneoptera</taxon>
        <taxon>Dictyoptera</taxon>
        <taxon>Blattodea</taxon>
        <taxon>Blattoidea</taxon>
        <taxon>Termitoidae</taxon>
        <taxon>Termopsidae</taxon>
        <taxon>Zootermopsis</taxon>
    </lineage>
</organism>
<reference evidence="2 3" key="1">
    <citation type="journal article" date="2014" name="Nat. Commun.">
        <title>Molecular traces of alternative social organization in a termite genome.</title>
        <authorList>
            <person name="Terrapon N."/>
            <person name="Li C."/>
            <person name="Robertson H.M."/>
            <person name="Ji L."/>
            <person name="Meng X."/>
            <person name="Booth W."/>
            <person name="Chen Z."/>
            <person name="Childers C.P."/>
            <person name="Glastad K.M."/>
            <person name="Gokhale K."/>
            <person name="Gowin J."/>
            <person name="Gronenberg W."/>
            <person name="Hermansen R.A."/>
            <person name="Hu H."/>
            <person name="Hunt B.G."/>
            <person name="Huylmans A.K."/>
            <person name="Khalil S.M."/>
            <person name="Mitchell R.D."/>
            <person name="Munoz-Torres M.C."/>
            <person name="Mustard J.A."/>
            <person name="Pan H."/>
            <person name="Reese J.T."/>
            <person name="Scharf M.E."/>
            <person name="Sun F."/>
            <person name="Vogel H."/>
            <person name="Xiao J."/>
            <person name="Yang W."/>
            <person name="Yang Z."/>
            <person name="Yang Z."/>
            <person name="Zhou J."/>
            <person name="Zhu J."/>
            <person name="Brent C.S."/>
            <person name="Elsik C.G."/>
            <person name="Goodisman M.A."/>
            <person name="Liberles D.A."/>
            <person name="Roe R.M."/>
            <person name="Vargo E.L."/>
            <person name="Vilcinskas A."/>
            <person name="Wang J."/>
            <person name="Bornberg-Bauer E."/>
            <person name="Korb J."/>
            <person name="Zhang G."/>
            <person name="Liebig J."/>
        </authorList>
    </citation>
    <scope>NUCLEOTIDE SEQUENCE [LARGE SCALE GENOMIC DNA]</scope>
    <source>
        <tissue evidence="2">Whole organism</tissue>
    </source>
</reference>
<dbReference type="EMBL" id="KK852792">
    <property type="protein sequence ID" value="KDR16459.1"/>
    <property type="molecule type" value="Genomic_DNA"/>
</dbReference>
<keyword evidence="1" id="KW-0732">Signal</keyword>
<gene>
    <name evidence="2" type="ORF">L798_09556</name>
</gene>
<name>A0A067R9W4_ZOONE</name>
<sequence>MFTFTVILLVTLNISGSHCCVMQVLNELCSVFRMMYGLATTRQKRKGSRSVRALRGNRGTCWRTAKFSCES</sequence>
<feature type="signal peptide" evidence="1">
    <location>
        <begin position="1"/>
        <end position="19"/>
    </location>
</feature>
<keyword evidence="3" id="KW-1185">Reference proteome</keyword>
<protein>
    <recommendedName>
        <fullName evidence="4">Secreted protein</fullName>
    </recommendedName>
</protein>
<evidence type="ECO:0008006" key="4">
    <source>
        <dbReference type="Google" id="ProtNLM"/>
    </source>
</evidence>
<dbReference type="Proteomes" id="UP000027135">
    <property type="component" value="Unassembled WGS sequence"/>
</dbReference>
<evidence type="ECO:0000256" key="1">
    <source>
        <dbReference type="SAM" id="SignalP"/>
    </source>
</evidence>
<dbReference type="InParanoid" id="A0A067R9W4"/>
<proteinExistence type="predicted"/>
<accession>A0A067R9W4</accession>
<evidence type="ECO:0000313" key="2">
    <source>
        <dbReference type="EMBL" id="KDR16459.1"/>
    </source>
</evidence>